<dbReference type="EMBL" id="CP051774">
    <property type="protein sequence ID" value="QJE94758.1"/>
    <property type="molecule type" value="Genomic_DNA"/>
</dbReference>
<name>A0A858RDU7_9BACT</name>
<evidence type="ECO:0000313" key="1">
    <source>
        <dbReference type="EMBL" id="QJE94758.1"/>
    </source>
</evidence>
<proteinExistence type="predicted"/>
<dbReference type="Proteomes" id="UP000501812">
    <property type="component" value="Chromosome"/>
</dbReference>
<dbReference type="RefSeq" id="WP_169452979.1">
    <property type="nucleotide sequence ID" value="NZ_CP051774.1"/>
</dbReference>
<gene>
    <name evidence="1" type="ORF">HHL09_02835</name>
</gene>
<accession>A0A858RDU7</accession>
<reference evidence="1 2" key="1">
    <citation type="submission" date="2020-04" db="EMBL/GenBank/DDBJ databases">
        <title>Luteolibacter sp. G-1-1-1 isolated from soil.</title>
        <authorList>
            <person name="Dahal R.H."/>
        </authorList>
    </citation>
    <scope>NUCLEOTIDE SEQUENCE [LARGE SCALE GENOMIC DNA]</scope>
    <source>
        <strain evidence="1 2">G-1-1-1</strain>
    </source>
</reference>
<dbReference type="AlphaFoldDB" id="A0A858RDU7"/>
<protein>
    <submittedName>
        <fullName evidence="1">Uncharacterized protein</fullName>
    </submittedName>
</protein>
<evidence type="ECO:0000313" key="2">
    <source>
        <dbReference type="Proteomes" id="UP000501812"/>
    </source>
</evidence>
<organism evidence="1 2">
    <name type="scientific">Luteolibacter luteus</name>
    <dbReference type="NCBI Taxonomy" id="2728835"/>
    <lineage>
        <taxon>Bacteria</taxon>
        <taxon>Pseudomonadati</taxon>
        <taxon>Verrucomicrobiota</taxon>
        <taxon>Verrucomicrobiia</taxon>
        <taxon>Verrucomicrobiales</taxon>
        <taxon>Verrucomicrobiaceae</taxon>
        <taxon>Luteolibacter</taxon>
    </lineage>
</organism>
<sequence>MSLSLLPLSAAEPLPPAGEYRAEMLEIGMPPEAEAVAQRVQAAMARQPEWIEKHLAEHKDLKPGEPLPYHENMGVTKLEYQLFLDSLDKMEMRKTGEVMVVVKEAADGAVGISIKGANLPISVFSFSTDGKEMMCKFGATKKQVKIDQKDPKSPMGLWSGIQWLIEDGDPNPKGEADYANLKFAAGKDSEGRRVLYIRQLVRLDGEVEDLSPVFRWIGK</sequence>
<keyword evidence="2" id="KW-1185">Reference proteome</keyword>
<dbReference type="KEGG" id="luo:HHL09_02835"/>